<dbReference type="GO" id="GO:0008270">
    <property type="term" value="F:zinc ion binding"/>
    <property type="evidence" value="ECO:0007669"/>
    <property type="project" value="InterPro"/>
</dbReference>
<evidence type="ECO:0000256" key="1">
    <source>
        <dbReference type="ARBA" id="ARBA00022670"/>
    </source>
</evidence>
<name>A0A930VFC7_9ACTN</name>
<feature type="transmembrane region" description="Helical" evidence="5">
    <location>
        <begin position="57"/>
        <end position="76"/>
    </location>
</feature>
<dbReference type="EMBL" id="JADKPN010000005">
    <property type="protein sequence ID" value="MBF4763567.1"/>
    <property type="molecule type" value="Genomic_DNA"/>
</dbReference>
<protein>
    <submittedName>
        <fullName evidence="7">Matrixin family metalloprotease</fullName>
    </submittedName>
</protein>
<dbReference type="InterPro" id="IPR024079">
    <property type="entry name" value="MetalloPept_cat_dom_sf"/>
</dbReference>
<evidence type="ECO:0000313" key="7">
    <source>
        <dbReference type="EMBL" id="MBF4763567.1"/>
    </source>
</evidence>
<dbReference type="GO" id="GO:0006508">
    <property type="term" value="P:proteolysis"/>
    <property type="evidence" value="ECO:0007669"/>
    <property type="project" value="UniProtKB-KW"/>
</dbReference>
<accession>A0A930VFC7</accession>
<keyword evidence="3" id="KW-0378">Hydrolase</keyword>
<organism evidence="7 8">
    <name type="scientific">Nocardioides islandensis</name>
    <dbReference type="NCBI Taxonomy" id="433663"/>
    <lineage>
        <taxon>Bacteria</taxon>
        <taxon>Bacillati</taxon>
        <taxon>Actinomycetota</taxon>
        <taxon>Actinomycetes</taxon>
        <taxon>Propionibacteriales</taxon>
        <taxon>Nocardioidaceae</taxon>
        <taxon>Nocardioides</taxon>
    </lineage>
</organism>
<keyword evidence="7" id="KW-0482">Metalloprotease</keyword>
<reference evidence="7" key="1">
    <citation type="submission" date="2020-11" db="EMBL/GenBank/DDBJ databases">
        <title>Nocardioides sp. nov., isolated from Soil of Cynanchum wilfordii Hemsley rhizosphere.</title>
        <authorList>
            <person name="Lee J.-S."/>
            <person name="Suh M.K."/>
            <person name="Kim J.-S."/>
        </authorList>
    </citation>
    <scope>NUCLEOTIDE SEQUENCE</scope>
    <source>
        <strain evidence="7">KCTC 19275</strain>
    </source>
</reference>
<dbReference type="Proteomes" id="UP000640489">
    <property type="component" value="Unassembled WGS sequence"/>
</dbReference>
<keyword evidence="5" id="KW-0812">Transmembrane</keyword>
<dbReference type="AlphaFoldDB" id="A0A930VFC7"/>
<proteinExistence type="predicted"/>
<dbReference type="SUPFAM" id="SSF55486">
    <property type="entry name" value="Metalloproteases ('zincins'), catalytic domain"/>
    <property type="match status" value="1"/>
</dbReference>
<evidence type="ECO:0000256" key="2">
    <source>
        <dbReference type="ARBA" id="ARBA00022723"/>
    </source>
</evidence>
<evidence type="ECO:0000256" key="4">
    <source>
        <dbReference type="ARBA" id="ARBA00022833"/>
    </source>
</evidence>
<evidence type="ECO:0000313" key="8">
    <source>
        <dbReference type="Proteomes" id="UP000640489"/>
    </source>
</evidence>
<dbReference type="Pfam" id="PF00413">
    <property type="entry name" value="Peptidase_M10"/>
    <property type="match status" value="1"/>
</dbReference>
<keyword evidence="8" id="KW-1185">Reference proteome</keyword>
<comment type="caution">
    <text evidence="7">The sequence shown here is derived from an EMBL/GenBank/DDBJ whole genome shotgun (WGS) entry which is preliminary data.</text>
</comment>
<feature type="domain" description="Peptidase M10 metallopeptidase" evidence="6">
    <location>
        <begin position="198"/>
        <end position="248"/>
    </location>
</feature>
<dbReference type="GO" id="GO:0004222">
    <property type="term" value="F:metalloendopeptidase activity"/>
    <property type="evidence" value="ECO:0007669"/>
    <property type="project" value="InterPro"/>
</dbReference>
<gene>
    <name evidence="7" type="ORF">ISU07_10545</name>
</gene>
<keyword evidence="5" id="KW-1133">Transmembrane helix</keyword>
<evidence type="ECO:0000259" key="6">
    <source>
        <dbReference type="Pfam" id="PF00413"/>
    </source>
</evidence>
<dbReference type="InterPro" id="IPR001818">
    <property type="entry name" value="Pept_M10_metallopeptidase"/>
</dbReference>
<sequence>MDDDERPLPTAEELGISEAEYQRILRGLDLAPEQIAATVRSGQDPGEDKRGVRWEKWPLVLTAAILVVILVPRFGLVGGKDYPPTYEFLQAVDGQPVTYSSCSLIQVAVYPAGGPSNAEQLVREAVAKVKAATGLDIVVVGSYGGHAPNWNFEAAPVTYTDPVSVSWQDGNAIAAMTEDTAGLGGSPVVTSVNGTQRRVAGTIALSRDYYAQLQQRGDHAEEVAVLLHEFGHVMGLGHVDSPHELMYEDNVGQTEFGAGDLEGLRRLGQGPCVS</sequence>
<dbReference type="GO" id="GO:0031012">
    <property type="term" value="C:extracellular matrix"/>
    <property type="evidence" value="ECO:0007669"/>
    <property type="project" value="InterPro"/>
</dbReference>
<keyword evidence="1" id="KW-0645">Protease</keyword>
<dbReference type="Gene3D" id="3.40.390.10">
    <property type="entry name" value="Collagenase (Catalytic Domain)"/>
    <property type="match status" value="1"/>
</dbReference>
<dbReference type="RefSeq" id="WP_194706753.1">
    <property type="nucleotide sequence ID" value="NZ_JADKPN010000005.1"/>
</dbReference>
<evidence type="ECO:0000256" key="5">
    <source>
        <dbReference type="SAM" id="Phobius"/>
    </source>
</evidence>
<keyword evidence="5" id="KW-0472">Membrane</keyword>
<keyword evidence="2" id="KW-0479">Metal-binding</keyword>
<evidence type="ECO:0000256" key="3">
    <source>
        <dbReference type="ARBA" id="ARBA00022801"/>
    </source>
</evidence>
<keyword evidence="4" id="KW-0862">Zinc</keyword>